<evidence type="ECO:0000313" key="3">
    <source>
        <dbReference type="Proteomes" id="UP000054477"/>
    </source>
</evidence>
<organism evidence="2 3">
    <name type="scientific">Laccaria amethystina LaAM-08-1</name>
    <dbReference type="NCBI Taxonomy" id="1095629"/>
    <lineage>
        <taxon>Eukaryota</taxon>
        <taxon>Fungi</taxon>
        <taxon>Dikarya</taxon>
        <taxon>Basidiomycota</taxon>
        <taxon>Agaricomycotina</taxon>
        <taxon>Agaricomycetes</taxon>
        <taxon>Agaricomycetidae</taxon>
        <taxon>Agaricales</taxon>
        <taxon>Agaricineae</taxon>
        <taxon>Hydnangiaceae</taxon>
        <taxon>Laccaria</taxon>
    </lineage>
</organism>
<accession>A0A0C9WXI1</accession>
<evidence type="ECO:0000256" key="1">
    <source>
        <dbReference type="SAM" id="MobiDB-lite"/>
    </source>
</evidence>
<feature type="compositionally biased region" description="Low complexity" evidence="1">
    <location>
        <begin position="10"/>
        <end position="35"/>
    </location>
</feature>
<gene>
    <name evidence="2" type="ORF">K443DRAFT_576202</name>
</gene>
<feature type="region of interest" description="Disordered" evidence="1">
    <location>
        <begin position="55"/>
        <end position="101"/>
    </location>
</feature>
<dbReference type="Proteomes" id="UP000054477">
    <property type="component" value="Unassembled WGS sequence"/>
</dbReference>
<proteinExistence type="predicted"/>
<dbReference type="AlphaFoldDB" id="A0A0C9WXI1"/>
<dbReference type="OrthoDB" id="3236341at2759"/>
<reference evidence="2 3" key="1">
    <citation type="submission" date="2014-04" db="EMBL/GenBank/DDBJ databases">
        <authorList>
            <consortium name="DOE Joint Genome Institute"/>
            <person name="Kuo A."/>
            <person name="Kohler A."/>
            <person name="Nagy L.G."/>
            <person name="Floudas D."/>
            <person name="Copeland A."/>
            <person name="Barry K.W."/>
            <person name="Cichocki N."/>
            <person name="Veneault-Fourrey C."/>
            <person name="LaButti K."/>
            <person name="Lindquist E.A."/>
            <person name="Lipzen A."/>
            <person name="Lundell T."/>
            <person name="Morin E."/>
            <person name="Murat C."/>
            <person name="Sun H."/>
            <person name="Tunlid A."/>
            <person name="Henrissat B."/>
            <person name="Grigoriev I.V."/>
            <person name="Hibbett D.S."/>
            <person name="Martin F."/>
            <person name="Nordberg H.P."/>
            <person name="Cantor M.N."/>
            <person name="Hua S.X."/>
        </authorList>
    </citation>
    <scope>NUCLEOTIDE SEQUENCE [LARGE SCALE GENOMIC DNA]</scope>
    <source>
        <strain evidence="2 3">LaAM-08-1</strain>
    </source>
</reference>
<dbReference type="EMBL" id="KN839294">
    <property type="protein sequence ID" value="KIJ90086.1"/>
    <property type="molecule type" value="Genomic_DNA"/>
</dbReference>
<dbReference type="HOGENOM" id="CLU_1042309_0_0_1"/>
<feature type="compositionally biased region" description="Acidic residues" evidence="1">
    <location>
        <begin position="79"/>
        <end position="92"/>
    </location>
</feature>
<sequence length="267" mass="29299">MSPCDPGIPSQPQAQALPPTSSAQAPPSTSSAQALRPLQREGAIILLSNHEQELHDAMMRSSPPPELSILGKRPRQEGDLPDTGDTDVEDDGPSPMQSQAFTPTFSNVAAACLRYASKKKLRADQCNDLEVFLVDSPLGRQAKMFTCLISLENQINAFQSAAAPFQVSDELKTNITNYALAVLLSVKISAYKGNIPRNHILDIIRKFRFDLPVGIEHDYASWEKIKREVSYALTQLRAKVKKIIDKSIASNQNIFGLSQQIVQAQSS</sequence>
<protein>
    <submittedName>
        <fullName evidence="2">Uncharacterized protein</fullName>
    </submittedName>
</protein>
<keyword evidence="3" id="KW-1185">Reference proteome</keyword>
<reference evidence="3" key="2">
    <citation type="submission" date="2015-01" db="EMBL/GenBank/DDBJ databases">
        <title>Evolutionary Origins and Diversification of the Mycorrhizal Mutualists.</title>
        <authorList>
            <consortium name="DOE Joint Genome Institute"/>
            <consortium name="Mycorrhizal Genomics Consortium"/>
            <person name="Kohler A."/>
            <person name="Kuo A."/>
            <person name="Nagy L.G."/>
            <person name="Floudas D."/>
            <person name="Copeland A."/>
            <person name="Barry K.W."/>
            <person name="Cichocki N."/>
            <person name="Veneault-Fourrey C."/>
            <person name="LaButti K."/>
            <person name="Lindquist E.A."/>
            <person name="Lipzen A."/>
            <person name="Lundell T."/>
            <person name="Morin E."/>
            <person name="Murat C."/>
            <person name="Riley R."/>
            <person name="Ohm R."/>
            <person name="Sun H."/>
            <person name="Tunlid A."/>
            <person name="Henrissat B."/>
            <person name="Grigoriev I.V."/>
            <person name="Hibbett D.S."/>
            <person name="Martin F."/>
        </authorList>
    </citation>
    <scope>NUCLEOTIDE SEQUENCE [LARGE SCALE GENOMIC DNA]</scope>
    <source>
        <strain evidence="3">LaAM-08-1</strain>
    </source>
</reference>
<dbReference type="STRING" id="1095629.A0A0C9WXI1"/>
<evidence type="ECO:0000313" key="2">
    <source>
        <dbReference type="EMBL" id="KIJ90086.1"/>
    </source>
</evidence>
<feature type="region of interest" description="Disordered" evidence="1">
    <location>
        <begin position="1"/>
        <end position="37"/>
    </location>
</feature>
<name>A0A0C9WXI1_9AGAR</name>